<comment type="function">
    <text evidence="10">Acts as component of the MCM2-7 complex (MCM complex) which is the replicative helicase essential for 'once per cell cycle' DNA replication initiation and elongation in eukaryotic cells. The active ATPase sites in the MCM2-7 ring are formed through the interaction surfaces of two neighboring subunits such that a critical structure of a conserved arginine finger motif is provided in trans relative to the ATP-binding site of the Walker A box of the adjacent subunit. The six ATPase active sites, however, are likely to contribute differentially to the complex helicase activity.</text>
</comment>
<dbReference type="Pfam" id="PF00493">
    <property type="entry name" value="MCM"/>
    <property type="match status" value="1"/>
</dbReference>
<evidence type="ECO:0000313" key="12">
    <source>
        <dbReference type="EMBL" id="ELP88089.1"/>
    </source>
</evidence>
<evidence type="ECO:0000256" key="8">
    <source>
        <dbReference type="ARBA" id="ARBA00023242"/>
    </source>
</evidence>
<dbReference type="SMART" id="SM00350">
    <property type="entry name" value="MCM"/>
    <property type="match status" value="1"/>
</dbReference>
<dbReference type="PROSITE" id="PS50051">
    <property type="entry name" value="MCM_2"/>
    <property type="match status" value="1"/>
</dbReference>
<dbReference type="Pfam" id="PF17207">
    <property type="entry name" value="MCM_OB"/>
    <property type="match status" value="1"/>
</dbReference>
<dbReference type="OMA" id="IKELYCQ"/>
<reference evidence="12 13" key="1">
    <citation type="submission" date="2012-10" db="EMBL/GenBank/DDBJ databases">
        <authorList>
            <person name="Zafar N."/>
            <person name="Inman J."/>
            <person name="Hall N."/>
            <person name="Lorenzi H."/>
            <person name="Caler E."/>
        </authorList>
    </citation>
    <scope>NUCLEOTIDE SEQUENCE [LARGE SCALE GENOMIC DNA]</scope>
    <source>
        <strain evidence="12 13">IP1</strain>
    </source>
</reference>
<dbReference type="PRINTS" id="PR01661">
    <property type="entry name" value="MCMPROTEIN5"/>
</dbReference>
<gene>
    <name evidence="12" type="ORF">EIN_222320</name>
</gene>
<evidence type="ECO:0000256" key="1">
    <source>
        <dbReference type="ARBA" id="ARBA00004123"/>
    </source>
</evidence>
<protein>
    <recommendedName>
        <fullName evidence="10">DNA replication licensing factor MCM5</fullName>
        <ecNumber evidence="10">3.6.4.12</ecNumber>
    </recommendedName>
</protein>
<comment type="catalytic activity">
    <reaction evidence="10">
        <text>ATP + H2O = ADP + phosphate + H(+)</text>
        <dbReference type="Rhea" id="RHEA:13065"/>
        <dbReference type="ChEBI" id="CHEBI:15377"/>
        <dbReference type="ChEBI" id="CHEBI:15378"/>
        <dbReference type="ChEBI" id="CHEBI:30616"/>
        <dbReference type="ChEBI" id="CHEBI:43474"/>
        <dbReference type="ChEBI" id="CHEBI:456216"/>
        <dbReference type="EC" id="3.6.4.12"/>
    </reaction>
</comment>
<dbReference type="InterPro" id="IPR041562">
    <property type="entry name" value="MCM_lid"/>
</dbReference>
<dbReference type="GO" id="GO:0042555">
    <property type="term" value="C:MCM complex"/>
    <property type="evidence" value="ECO:0007669"/>
    <property type="project" value="UniProtKB-UniRule"/>
</dbReference>
<organism evidence="12 13">
    <name type="scientific">Entamoeba invadens IP1</name>
    <dbReference type="NCBI Taxonomy" id="370355"/>
    <lineage>
        <taxon>Eukaryota</taxon>
        <taxon>Amoebozoa</taxon>
        <taxon>Evosea</taxon>
        <taxon>Archamoebae</taxon>
        <taxon>Mastigamoebida</taxon>
        <taxon>Entamoebidae</taxon>
        <taxon>Entamoeba</taxon>
    </lineage>
</organism>
<evidence type="ECO:0000256" key="4">
    <source>
        <dbReference type="ARBA" id="ARBA00022801"/>
    </source>
</evidence>
<dbReference type="GO" id="GO:0005524">
    <property type="term" value="F:ATP binding"/>
    <property type="evidence" value="ECO:0007669"/>
    <property type="project" value="UniProtKB-UniRule"/>
</dbReference>
<feature type="domain" description="MCM C-terminal AAA(+) ATPase" evidence="11">
    <location>
        <begin position="308"/>
        <end position="514"/>
    </location>
</feature>
<dbReference type="Pfam" id="PF14551">
    <property type="entry name" value="MCM_N"/>
    <property type="match status" value="1"/>
</dbReference>
<dbReference type="GO" id="GO:0006270">
    <property type="term" value="P:DNA replication initiation"/>
    <property type="evidence" value="ECO:0007669"/>
    <property type="project" value="UniProtKB-UniRule"/>
</dbReference>
<dbReference type="GO" id="GO:0003688">
    <property type="term" value="F:DNA replication origin binding"/>
    <property type="evidence" value="ECO:0007669"/>
    <property type="project" value="UniProtKB-UniRule"/>
</dbReference>
<keyword evidence="2 10" id="KW-0235">DNA replication</keyword>
<evidence type="ECO:0000256" key="10">
    <source>
        <dbReference type="RuleBase" id="RU368063"/>
    </source>
</evidence>
<dbReference type="Pfam" id="PF17855">
    <property type="entry name" value="MCM_lid"/>
    <property type="match status" value="1"/>
</dbReference>
<evidence type="ECO:0000256" key="9">
    <source>
        <dbReference type="RuleBase" id="RU004070"/>
    </source>
</evidence>
<dbReference type="InterPro" id="IPR027925">
    <property type="entry name" value="MCM_N"/>
</dbReference>
<evidence type="ECO:0000313" key="13">
    <source>
        <dbReference type="Proteomes" id="UP000014680"/>
    </source>
</evidence>
<dbReference type="InterPro" id="IPR027417">
    <property type="entry name" value="P-loop_NTPase"/>
</dbReference>
<dbReference type="Gene3D" id="3.30.1640.10">
    <property type="entry name" value="mini-chromosome maintenance (MCM) complex, chain A, domain 1"/>
    <property type="match status" value="1"/>
</dbReference>
<evidence type="ECO:0000256" key="7">
    <source>
        <dbReference type="ARBA" id="ARBA00023125"/>
    </source>
</evidence>
<dbReference type="SUPFAM" id="SSF50249">
    <property type="entry name" value="Nucleic acid-binding proteins"/>
    <property type="match status" value="1"/>
</dbReference>
<dbReference type="Gene3D" id="2.20.28.10">
    <property type="match status" value="1"/>
</dbReference>
<keyword evidence="13" id="KW-1185">Reference proteome</keyword>
<dbReference type="InterPro" id="IPR001208">
    <property type="entry name" value="MCM_dom"/>
</dbReference>
<evidence type="ECO:0000259" key="11">
    <source>
        <dbReference type="PROSITE" id="PS50051"/>
    </source>
</evidence>
<keyword evidence="7 9" id="KW-0238">DNA-binding</keyword>
<dbReference type="PANTHER" id="PTHR11630:SF42">
    <property type="entry name" value="DNA REPLICATION LICENSING FACTOR MCM5"/>
    <property type="match status" value="1"/>
</dbReference>
<comment type="subcellular location">
    <subcellularLocation>
        <location evidence="1 10">Nucleus</location>
    </subcellularLocation>
</comment>
<keyword evidence="6 9" id="KW-0067">ATP-binding</keyword>
<dbReference type="PANTHER" id="PTHR11630">
    <property type="entry name" value="DNA REPLICATION LICENSING FACTOR MCM FAMILY MEMBER"/>
    <property type="match status" value="1"/>
</dbReference>
<dbReference type="GO" id="GO:0003697">
    <property type="term" value="F:single-stranded DNA binding"/>
    <property type="evidence" value="ECO:0007669"/>
    <property type="project" value="TreeGrafter"/>
</dbReference>
<evidence type="ECO:0000256" key="2">
    <source>
        <dbReference type="ARBA" id="ARBA00022705"/>
    </source>
</evidence>
<dbReference type="OrthoDB" id="10036721at2759"/>
<dbReference type="GO" id="GO:0016887">
    <property type="term" value="F:ATP hydrolysis activity"/>
    <property type="evidence" value="ECO:0007669"/>
    <property type="project" value="RHEA"/>
</dbReference>
<dbReference type="VEuPathDB" id="AmoebaDB:EIN_222320"/>
<dbReference type="EC" id="3.6.4.12" evidence="10"/>
<dbReference type="GeneID" id="14887079"/>
<evidence type="ECO:0000256" key="3">
    <source>
        <dbReference type="ARBA" id="ARBA00022741"/>
    </source>
</evidence>
<comment type="subunit">
    <text evidence="10">Component of the MCM2-7 complex.</text>
</comment>
<dbReference type="FunFam" id="3.40.50.300:FF:000826">
    <property type="entry name" value="Replicative DNA helicase Mcm"/>
    <property type="match status" value="1"/>
</dbReference>
<dbReference type="Proteomes" id="UP000014680">
    <property type="component" value="Unassembled WGS sequence"/>
</dbReference>
<dbReference type="GO" id="GO:0043138">
    <property type="term" value="F:3'-5' DNA helicase activity"/>
    <property type="evidence" value="ECO:0007669"/>
    <property type="project" value="TreeGrafter"/>
</dbReference>
<sequence length="640" mass="71211">MEGIIATSDGSDVYSTDVGNVRGNIELKIRNFVKNYSRHKNNVFEYREQLKANVIDGKYFLEVDISDIQNFDESIKEAFYKHSSEFLSIFENVLSTIVKPMNDFKPKENFIEYEDGSPLMQVIVKDATNLVIQPRSLQSSHLSKVIRVDGIIVSISRVEPKVVKAFLRCRSCGKETSVYVPPCCGIVQYPRSCDGHNPVTGKKCPQDPYDIIPEKCKFVDKMILKLQETPENVAPGEVPRTVVVILERYLVSGLSAGQRIRVEGIYGASLQKKGTISSAYIRAIGIEKSNQLVPKDDEMMKEVARTITREKLIKSIAPAIYGHDDIKEAVLCLMIGGSRKGLPDGTRLRGDINVLLMGDPGTAKSQILKFVKMVSPIGVYTSGKGSSAAGLTAAVNKDSTTGEFYLEGGALVLGDGGVVCIDEFDKMNEIDRVAIHEAMEQQTISIAKAGITAVLNARAAVLAAANPIFGKFNDRTSFGNSINLKATVLSRFDMIFMIRDVPNKENDSRIVRHILDVHRKEVHVDNLNVETLKNYISYCKEYCVPRLTESASSKLADYFVNIRQKVREAKEKNYEDDGGVPITVRQLEAIIRISESLAKMTMSDIAEEKHVEEAIRLFEISTMKSATEQPKRSKKKDQDV</sequence>
<dbReference type="InterPro" id="IPR033762">
    <property type="entry name" value="MCM_OB"/>
</dbReference>
<proteinExistence type="inferred from homology"/>
<dbReference type="AlphaFoldDB" id="A0A0A1U242"/>
<dbReference type="GO" id="GO:0005634">
    <property type="term" value="C:nucleus"/>
    <property type="evidence" value="ECO:0007669"/>
    <property type="project" value="UniProtKB-SubCell"/>
</dbReference>
<keyword evidence="3 9" id="KW-0547">Nucleotide-binding</keyword>
<dbReference type="InterPro" id="IPR012340">
    <property type="entry name" value="NA-bd_OB-fold"/>
</dbReference>
<dbReference type="KEGG" id="eiv:EIN_222320"/>
<keyword evidence="5 10" id="KW-0347">Helicase</keyword>
<dbReference type="PRINTS" id="PR01657">
    <property type="entry name" value="MCMFAMILY"/>
</dbReference>
<dbReference type="InterPro" id="IPR031327">
    <property type="entry name" value="MCM"/>
</dbReference>
<name>A0A0A1U242_ENTIV</name>
<evidence type="ECO:0000256" key="5">
    <source>
        <dbReference type="ARBA" id="ARBA00022806"/>
    </source>
</evidence>
<keyword evidence="10" id="KW-0131">Cell cycle</keyword>
<evidence type="ECO:0000256" key="6">
    <source>
        <dbReference type="ARBA" id="ARBA00022840"/>
    </source>
</evidence>
<dbReference type="GO" id="GO:0000727">
    <property type="term" value="P:double-strand break repair via break-induced replication"/>
    <property type="evidence" value="ECO:0007669"/>
    <property type="project" value="TreeGrafter"/>
</dbReference>
<dbReference type="Gene3D" id="3.40.50.300">
    <property type="entry name" value="P-loop containing nucleotide triphosphate hydrolases"/>
    <property type="match status" value="1"/>
</dbReference>
<keyword evidence="4 10" id="KW-0378">Hydrolase</keyword>
<accession>A0A0A1U242</accession>
<dbReference type="SUPFAM" id="SSF52540">
    <property type="entry name" value="P-loop containing nucleoside triphosphate hydrolases"/>
    <property type="match status" value="1"/>
</dbReference>
<keyword evidence="8 10" id="KW-0539">Nucleus</keyword>
<dbReference type="EMBL" id="KB206756">
    <property type="protein sequence ID" value="ELP88089.1"/>
    <property type="molecule type" value="Genomic_DNA"/>
</dbReference>
<dbReference type="PROSITE" id="PS00847">
    <property type="entry name" value="MCM_1"/>
    <property type="match status" value="1"/>
</dbReference>
<dbReference type="InterPro" id="IPR018525">
    <property type="entry name" value="MCM_CS"/>
</dbReference>
<dbReference type="GO" id="GO:0017116">
    <property type="term" value="F:single-stranded DNA helicase activity"/>
    <property type="evidence" value="ECO:0007669"/>
    <property type="project" value="TreeGrafter"/>
</dbReference>
<comment type="similarity">
    <text evidence="9">Belongs to the MCM family.</text>
</comment>
<dbReference type="InterPro" id="IPR008048">
    <property type="entry name" value="MCM5"/>
</dbReference>
<dbReference type="Gene3D" id="2.40.50.140">
    <property type="entry name" value="Nucleic acid-binding proteins"/>
    <property type="match status" value="1"/>
</dbReference>
<dbReference type="RefSeq" id="XP_004254860.1">
    <property type="nucleotide sequence ID" value="XM_004254812.1"/>
</dbReference>